<accession>A0A165YYR5</accession>
<dbReference type="OrthoDB" id="28901at2759"/>
<dbReference type="InterPro" id="IPR014722">
    <property type="entry name" value="Rib_uL2_dom2"/>
</dbReference>
<dbReference type="InterPro" id="IPR006645">
    <property type="entry name" value="NGN-like_dom"/>
</dbReference>
<dbReference type="Pfam" id="PF23042">
    <property type="entry name" value="KOW1_SPT5"/>
    <property type="match status" value="1"/>
</dbReference>
<dbReference type="InterPro" id="IPR041976">
    <property type="entry name" value="KOW_Spt5_3"/>
</dbReference>
<evidence type="ECO:0000256" key="10">
    <source>
        <dbReference type="SAM" id="MobiDB-lite"/>
    </source>
</evidence>
<keyword evidence="14" id="KW-1185">Reference proteome</keyword>
<comment type="similarity">
    <text evidence="2 9">Belongs to the SPT5 family.</text>
</comment>
<dbReference type="Proteomes" id="UP000076798">
    <property type="component" value="Unassembled WGS sequence"/>
</dbReference>
<feature type="domain" description="KOW" evidence="12">
    <location>
        <begin position="438"/>
        <end position="465"/>
    </location>
</feature>
<dbReference type="Pfam" id="PF23284">
    <property type="entry name" value="KOW2_Spt5"/>
    <property type="match status" value="1"/>
</dbReference>
<feature type="compositionally biased region" description="Basic and acidic residues" evidence="10">
    <location>
        <begin position="121"/>
        <end position="130"/>
    </location>
</feature>
<evidence type="ECO:0000313" key="13">
    <source>
        <dbReference type="EMBL" id="KZT33749.1"/>
    </source>
</evidence>
<dbReference type="Gene3D" id="2.30.30.30">
    <property type="match status" value="3"/>
</dbReference>
<sequence>MSSPIDDRDMDDEDSRRDHTRTKASNREEDEDEEEEEEEEDGGRGGEDDDDEDDEEEEEEEEEEDPRRKKRRKTKTKRTGLSRFLDVEAEVADEEDEEDDEEEYGKDRDFIADAGVDGDEGDSHRRAVDHQRLNRRERELDDADLARLAEDVEQRYKRSAAAIPYSGDLNTVPQRLLMPSVNDANLWQVRVRPGKEREIVFSLMRKAIDVEFTNKPLTILSAFQRDSLPGMIYVEARSQDAVQSACHGLVGVFLGRGIVLVPIEEMASLLLIKKKEFVLNPGAWVRMKRGKYAGDLAQVIDVTENGEEAGLKFVPRIDLSPKEETAMVGADGKKRKKATSGSATLRPPQRFFNYEEVVKAFGRKSVQRRGSSYIFNGDTFKDGFIEKDIRTSALITENVNPTLDEITRFAKQQDAKEGRTDIDLSIIADAARKAAIVVLQPGDHVEVFEGEQTGVHGVVDSINGEIVTFRAQGFDLEGQRVEVPARSVRKRFKAGDHVKVMSGQNIDETGLVVSVTDNIVTFLSDMTLQEVSVFSKDIREAAEVGAGTNAVGDYELHDLVQLDQSTVGVIYRTERDSFRVLDQHGQTRLVQPHQITTRRTSDKAIATDAQGFEVRKGDNMKELEGQGRTGNILHIHQSFYAFLHNREIAENGGVFVTRTRALASVAPKTIGKAAGPDLSKLNPAVGGAAMGGTVGSSLFRGPRDRLVGVQVMIVQGNYKGYVGLIKDTNGPHARVELNTNNKVVTIDKSKLRRRNPDGSIAELERGGGQSDARPFMNSAVPSTPRWSGGGAKTPGWGTGRTPNPHADSGKTPAWTASSKTPNPYADGSKTPAWDMSARTPNPYATGGRTPNPHAGGRTPNPYANNNRRGRGDASSPNSGRPGNSWSDGGGGAWSPAGDNNDGPYTAPTPFASYESYANTPFGDAPTPFGSAAISAPTPGVGGTPFVADTPFASATPFTADIPFAGLGSTFAADIPFAGMTPFGGDIPFAGMTPFGRGVSTPWASSDTRPMQAIQRGPDPLWLAALEGKRPGLRLRIKGTTTTYYNGKYENTEVSLLSAFDSGNEHFNRTCSVKIVEGPDKDKELSAVPMEYLVPEPPYKPRQQALAWTGRLKGNWVELIHLEGPMDCIVKTAGAGVVQEANPKELCAYVEPSPT</sequence>
<dbReference type="Pfam" id="PF03439">
    <property type="entry name" value="Spt5-NGN"/>
    <property type="match status" value="1"/>
</dbReference>
<feature type="compositionally biased region" description="Gly residues" evidence="10">
    <location>
        <begin position="787"/>
        <end position="798"/>
    </location>
</feature>
<dbReference type="InterPro" id="IPR008991">
    <property type="entry name" value="Translation_prot_SH3-like_sf"/>
</dbReference>
<keyword evidence="5 9" id="KW-0804">Transcription</keyword>
<evidence type="ECO:0000256" key="9">
    <source>
        <dbReference type="PIRNR" id="PIRNR036945"/>
    </source>
</evidence>
<keyword evidence="13" id="KW-0648">Protein biosynthesis</keyword>
<dbReference type="FunFam" id="2.30.30.30:FF:000018">
    <property type="entry name" value="Transcription elongation factor SPT5"/>
    <property type="match status" value="1"/>
</dbReference>
<dbReference type="InterPro" id="IPR041978">
    <property type="entry name" value="KOW_Spt5_5"/>
</dbReference>
<feature type="domain" description="KOW" evidence="12">
    <location>
        <begin position="704"/>
        <end position="731"/>
    </location>
</feature>
<evidence type="ECO:0000256" key="3">
    <source>
        <dbReference type="ARBA" id="ARBA00020181"/>
    </source>
</evidence>
<evidence type="ECO:0000256" key="7">
    <source>
        <dbReference type="ARBA" id="ARBA00024691"/>
    </source>
</evidence>
<dbReference type="CDD" id="cd06085">
    <property type="entry name" value="KOW_Spt5_5"/>
    <property type="match status" value="1"/>
</dbReference>
<dbReference type="GO" id="GO:0006368">
    <property type="term" value="P:transcription elongation by RNA polymerase II"/>
    <property type="evidence" value="ECO:0007669"/>
    <property type="project" value="TreeGrafter"/>
</dbReference>
<evidence type="ECO:0000259" key="12">
    <source>
        <dbReference type="SMART" id="SM00739"/>
    </source>
</evidence>
<dbReference type="InterPro" id="IPR039659">
    <property type="entry name" value="SPT5"/>
</dbReference>
<keyword evidence="4" id="KW-0507">mRNA processing</keyword>
<feature type="domain" description="KOW" evidence="12">
    <location>
        <begin position="613"/>
        <end position="638"/>
    </location>
</feature>
<dbReference type="STRING" id="1314776.A0A165YYR5"/>
<dbReference type="GO" id="GO:0032044">
    <property type="term" value="C:DSIF complex"/>
    <property type="evidence" value="ECO:0007669"/>
    <property type="project" value="TreeGrafter"/>
</dbReference>
<dbReference type="PIRSF" id="PIRSF036945">
    <property type="entry name" value="Spt5"/>
    <property type="match status" value="1"/>
</dbReference>
<dbReference type="CDD" id="cd06082">
    <property type="entry name" value="KOW_Spt5_2"/>
    <property type="match status" value="1"/>
</dbReference>
<dbReference type="Gene3D" id="3.30.70.940">
    <property type="entry name" value="NusG, N-terminal domain"/>
    <property type="match status" value="1"/>
</dbReference>
<comment type="subcellular location">
    <subcellularLocation>
        <location evidence="1 9">Nucleus</location>
    </subcellularLocation>
</comment>
<feature type="region of interest" description="Disordered" evidence="10">
    <location>
        <begin position="748"/>
        <end position="906"/>
    </location>
</feature>
<dbReference type="InterPro" id="IPR005100">
    <property type="entry name" value="NGN-domain"/>
</dbReference>
<feature type="region of interest" description="Disordered" evidence="10">
    <location>
        <begin position="1"/>
        <end position="130"/>
    </location>
</feature>
<dbReference type="Pfam" id="PF23291">
    <property type="entry name" value="KOW4_SPT5"/>
    <property type="match status" value="1"/>
</dbReference>
<feature type="compositionally biased region" description="Acidic residues" evidence="10">
    <location>
        <begin position="28"/>
        <end position="64"/>
    </location>
</feature>
<dbReference type="GO" id="GO:0032784">
    <property type="term" value="P:regulation of DNA-templated transcription elongation"/>
    <property type="evidence" value="ECO:0007669"/>
    <property type="project" value="InterPro"/>
</dbReference>
<dbReference type="InterPro" id="IPR041975">
    <property type="entry name" value="KOW_Spt5_2"/>
</dbReference>
<evidence type="ECO:0000259" key="11">
    <source>
        <dbReference type="SMART" id="SM00738"/>
    </source>
</evidence>
<dbReference type="InterPro" id="IPR041973">
    <property type="entry name" value="KOW_Spt5_1"/>
</dbReference>
<dbReference type="Pfam" id="PF23290">
    <property type="entry name" value="KOW5_SPT5"/>
    <property type="match status" value="1"/>
</dbReference>
<dbReference type="GO" id="GO:0003746">
    <property type="term" value="F:translation elongation factor activity"/>
    <property type="evidence" value="ECO:0007669"/>
    <property type="project" value="UniProtKB-KW"/>
</dbReference>
<dbReference type="Pfam" id="PF12815">
    <property type="entry name" value="CTD"/>
    <property type="match status" value="1"/>
</dbReference>
<evidence type="ECO:0000256" key="6">
    <source>
        <dbReference type="ARBA" id="ARBA00023242"/>
    </source>
</evidence>
<feature type="domain" description="KOW" evidence="12">
    <location>
        <begin position="278"/>
        <end position="305"/>
    </location>
</feature>
<dbReference type="EMBL" id="KV428221">
    <property type="protein sequence ID" value="KZT33749.1"/>
    <property type="molecule type" value="Genomic_DNA"/>
</dbReference>
<feature type="compositionally biased region" description="Acidic residues" evidence="10">
    <location>
        <begin position="87"/>
        <end position="104"/>
    </location>
</feature>
<dbReference type="CDD" id="cd06083">
    <property type="entry name" value="KOW_Spt5_3"/>
    <property type="match status" value="1"/>
</dbReference>
<dbReference type="GO" id="GO:0006397">
    <property type="term" value="P:mRNA processing"/>
    <property type="evidence" value="ECO:0007669"/>
    <property type="project" value="UniProtKB-KW"/>
</dbReference>
<dbReference type="CDD" id="cd09888">
    <property type="entry name" value="NGN_Euk"/>
    <property type="match status" value="1"/>
</dbReference>
<evidence type="ECO:0000256" key="4">
    <source>
        <dbReference type="ARBA" id="ARBA00022664"/>
    </source>
</evidence>
<dbReference type="InterPro" id="IPR039385">
    <property type="entry name" value="NGN_Euk"/>
</dbReference>
<dbReference type="GO" id="GO:0000785">
    <property type="term" value="C:chromatin"/>
    <property type="evidence" value="ECO:0007669"/>
    <property type="project" value="UniProtKB-ARBA"/>
</dbReference>
<dbReference type="FunFam" id="3.30.70.940:FF:000005">
    <property type="entry name" value="Transcription elongation factor SPT5"/>
    <property type="match status" value="1"/>
</dbReference>
<gene>
    <name evidence="13" type="ORF">SISSUDRAFT_1132344</name>
</gene>
<dbReference type="InterPro" id="IPR041977">
    <property type="entry name" value="KOW_Spt5_4"/>
</dbReference>
<evidence type="ECO:0000313" key="14">
    <source>
        <dbReference type="Proteomes" id="UP000076798"/>
    </source>
</evidence>
<comment type="subunit">
    <text evidence="8">Component of the SPT4-SPT5 complex. Interacts with RNA polymerase II.</text>
</comment>
<feature type="compositionally biased region" description="Basic residues" evidence="10">
    <location>
        <begin position="68"/>
        <end position="80"/>
    </location>
</feature>
<feature type="compositionally biased region" description="Polar residues" evidence="10">
    <location>
        <begin position="874"/>
        <end position="886"/>
    </location>
</feature>
<dbReference type="Pfam" id="PF11942">
    <property type="entry name" value="Spt5_N"/>
    <property type="match status" value="1"/>
</dbReference>
<comment type="function">
    <text evidence="7 9">The SPT4-SPT5 complex mediates both activation and inhibition of transcription elongation, and plays a role in pre-mRNA processing. This complex seems to be important for the stability of the RNA polymerase II elongation machinery on the chromatin template but not for the inherent ability of this machinery to translocate down the gene.</text>
</comment>
<dbReference type="CDD" id="cd06084">
    <property type="entry name" value="KOW_Spt5_4"/>
    <property type="match status" value="1"/>
</dbReference>
<dbReference type="FunFam" id="2.30.30.30:FF:000029">
    <property type="entry name" value="Transcription elongation factor SPT5"/>
    <property type="match status" value="1"/>
</dbReference>
<dbReference type="AlphaFoldDB" id="A0A165YYR5"/>
<dbReference type="PANTHER" id="PTHR11125:SF7">
    <property type="entry name" value="TRANSCRIPTION ELONGATION FACTOR SPT5"/>
    <property type="match status" value="1"/>
</dbReference>
<dbReference type="InterPro" id="IPR036735">
    <property type="entry name" value="NGN_dom_sf"/>
</dbReference>
<dbReference type="InterPro" id="IPR022581">
    <property type="entry name" value="Spt5_N"/>
</dbReference>
<evidence type="ECO:0000256" key="1">
    <source>
        <dbReference type="ARBA" id="ARBA00004123"/>
    </source>
</evidence>
<dbReference type="GO" id="GO:0003729">
    <property type="term" value="F:mRNA binding"/>
    <property type="evidence" value="ECO:0007669"/>
    <property type="project" value="TreeGrafter"/>
</dbReference>
<dbReference type="InterPro" id="IPR005824">
    <property type="entry name" value="KOW"/>
</dbReference>
<dbReference type="SUPFAM" id="SSF50104">
    <property type="entry name" value="Translation proteins SH3-like domain"/>
    <property type="match status" value="1"/>
</dbReference>
<dbReference type="PANTHER" id="PTHR11125">
    <property type="entry name" value="SUPPRESSOR OF TY 5"/>
    <property type="match status" value="1"/>
</dbReference>
<evidence type="ECO:0000256" key="2">
    <source>
        <dbReference type="ARBA" id="ARBA00006956"/>
    </source>
</evidence>
<dbReference type="InterPro" id="IPR017071">
    <property type="entry name" value="TF_Spt5_eukaryote"/>
</dbReference>
<reference evidence="13 14" key="1">
    <citation type="journal article" date="2016" name="Mol. Biol. Evol.">
        <title>Comparative Genomics of Early-Diverging Mushroom-Forming Fungi Provides Insights into the Origins of Lignocellulose Decay Capabilities.</title>
        <authorList>
            <person name="Nagy L.G."/>
            <person name="Riley R."/>
            <person name="Tritt A."/>
            <person name="Adam C."/>
            <person name="Daum C."/>
            <person name="Floudas D."/>
            <person name="Sun H."/>
            <person name="Yadav J.S."/>
            <person name="Pangilinan J."/>
            <person name="Larsson K.H."/>
            <person name="Matsuura K."/>
            <person name="Barry K."/>
            <person name="Labutti K."/>
            <person name="Kuo R."/>
            <person name="Ohm R.A."/>
            <person name="Bhattacharya S.S."/>
            <person name="Shirouzu T."/>
            <person name="Yoshinaga Y."/>
            <person name="Martin F.M."/>
            <person name="Grigoriev I.V."/>
            <person name="Hibbett D.S."/>
        </authorList>
    </citation>
    <scope>NUCLEOTIDE SEQUENCE [LARGE SCALE GENOMIC DNA]</scope>
    <source>
        <strain evidence="13 14">HHB10207 ss-3</strain>
    </source>
</reference>
<dbReference type="GO" id="GO:0006357">
    <property type="term" value="P:regulation of transcription by RNA polymerase II"/>
    <property type="evidence" value="ECO:0007669"/>
    <property type="project" value="InterPro"/>
</dbReference>
<evidence type="ECO:0000256" key="8">
    <source>
        <dbReference type="ARBA" id="ARBA00025870"/>
    </source>
</evidence>
<organism evidence="13 14">
    <name type="scientific">Sistotremastrum suecicum HHB10207 ss-3</name>
    <dbReference type="NCBI Taxonomy" id="1314776"/>
    <lineage>
        <taxon>Eukaryota</taxon>
        <taxon>Fungi</taxon>
        <taxon>Dikarya</taxon>
        <taxon>Basidiomycota</taxon>
        <taxon>Agaricomycotina</taxon>
        <taxon>Agaricomycetes</taxon>
        <taxon>Sistotremastrales</taxon>
        <taxon>Sistotremastraceae</taxon>
        <taxon>Sistotremastrum</taxon>
    </lineage>
</organism>
<feature type="domain" description="KOW" evidence="12">
    <location>
        <begin position="491"/>
        <end position="518"/>
    </location>
</feature>
<feature type="domain" description="NusG-like N-terminal" evidence="11">
    <location>
        <begin position="183"/>
        <end position="273"/>
    </location>
</feature>
<keyword evidence="13" id="KW-0251">Elongation factor</keyword>
<dbReference type="Pfam" id="PF23037">
    <property type="entry name" value="KOWx_SPT5"/>
    <property type="match status" value="1"/>
</dbReference>
<keyword evidence="6 9" id="KW-0539">Nucleus</keyword>
<proteinExistence type="inferred from homology"/>
<dbReference type="SMART" id="SM00738">
    <property type="entry name" value="NGN"/>
    <property type="match status" value="1"/>
</dbReference>
<dbReference type="SMART" id="SM00739">
    <property type="entry name" value="KOW"/>
    <property type="match status" value="5"/>
</dbReference>
<dbReference type="CDD" id="cd06081">
    <property type="entry name" value="KOW_Spt5_1"/>
    <property type="match status" value="1"/>
</dbReference>
<name>A0A165YYR5_9AGAM</name>
<evidence type="ECO:0000256" key="5">
    <source>
        <dbReference type="ARBA" id="ARBA00023163"/>
    </source>
</evidence>
<dbReference type="InterPro" id="IPR057936">
    <property type="entry name" value="KOWx_Spt5"/>
</dbReference>
<protein>
    <recommendedName>
        <fullName evidence="3 9">Transcription elongation factor SPT5</fullName>
    </recommendedName>
</protein>